<evidence type="ECO:0000313" key="3">
    <source>
        <dbReference type="Proteomes" id="UP000673552"/>
    </source>
</evidence>
<feature type="region of interest" description="Disordered" evidence="1">
    <location>
        <begin position="209"/>
        <end position="232"/>
    </location>
</feature>
<dbReference type="KEGG" id="lmat:92511696"/>
<feature type="region of interest" description="Disordered" evidence="1">
    <location>
        <begin position="595"/>
        <end position="620"/>
    </location>
</feature>
<dbReference type="Proteomes" id="UP000673552">
    <property type="component" value="Unassembled WGS sequence"/>
</dbReference>
<proteinExistence type="predicted"/>
<gene>
    <name evidence="2" type="ORF">LSCM1_01581</name>
</gene>
<dbReference type="OrthoDB" id="273222at2759"/>
<organism evidence="2 3">
    <name type="scientific">Leishmania martiniquensis</name>
    <dbReference type="NCBI Taxonomy" id="1580590"/>
    <lineage>
        <taxon>Eukaryota</taxon>
        <taxon>Discoba</taxon>
        <taxon>Euglenozoa</taxon>
        <taxon>Kinetoplastea</taxon>
        <taxon>Metakinetoplastina</taxon>
        <taxon>Trypanosomatida</taxon>
        <taxon>Trypanosomatidae</taxon>
        <taxon>Leishmaniinae</taxon>
        <taxon>Leishmania</taxon>
    </lineage>
</organism>
<dbReference type="EMBL" id="JAFEUZ010000031">
    <property type="protein sequence ID" value="KAG5471489.1"/>
    <property type="molecule type" value="Genomic_DNA"/>
</dbReference>
<reference evidence="3" key="2">
    <citation type="journal article" date="2021" name="Sci. Data">
        <title>Chromosome-scale genome sequencing, assembly and annotation of six genomes from subfamily Leishmaniinae.</title>
        <authorList>
            <person name="Almutairi H."/>
            <person name="Urbaniak M.D."/>
            <person name="Bates M.D."/>
            <person name="Jariyapan N."/>
            <person name="Kwakye-Nuako G."/>
            <person name="Thomaz Soccol V."/>
            <person name="Al-Salem W.S."/>
            <person name="Dillon R.J."/>
            <person name="Bates P.A."/>
            <person name="Gatherer D."/>
        </authorList>
    </citation>
    <scope>NUCLEOTIDE SEQUENCE [LARGE SCALE GENOMIC DNA]</scope>
</reference>
<feature type="region of interest" description="Disordered" evidence="1">
    <location>
        <begin position="1218"/>
        <end position="1245"/>
    </location>
</feature>
<comment type="caution">
    <text evidence="2">The sequence shown here is derived from an EMBL/GenBank/DDBJ whole genome shotgun (WGS) entry which is preliminary data.</text>
</comment>
<feature type="compositionally biased region" description="Basic residues" evidence="1">
    <location>
        <begin position="506"/>
        <end position="515"/>
    </location>
</feature>
<dbReference type="RefSeq" id="XP_067176463.1">
    <property type="nucleotide sequence ID" value="XM_067319184.1"/>
</dbReference>
<evidence type="ECO:0000313" key="2">
    <source>
        <dbReference type="EMBL" id="KAG5471489.1"/>
    </source>
</evidence>
<reference evidence="3" key="1">
    <citation type="journal article" date="2021" name="Microbiol. Resour. Announc.">
        <title>LGAAP: Leishmaniinae Genome Assembly and Annotation Pipeline.</title>
        <authorList>
            <person name="Almutairi H."/>
            <person name="Urbaniak M.D."/>
            <person name="Bates M.D."/>
            <person name="Jariyapan N."/>
            <person name="Kwakye-Nuako G."/>
            <person name="Thomaz-Soccol V."/>
            <person name="Al-Salem W.S."/>
            <person name="Dillon R.J."/>
            <person name="Bates P.A."/>
            <person name="Gatherer D."/>
        </authorList>
    </citation>
    <scope>NUCLEOTIDE SEQUENCE [LARGE SCALE GENOMIC DNA]</scope>
</reference>
<name>A0A836GG22_9TRYP</name>
<accession>A0A836GG22</accession>
<feature type="compositionally biased region" description="Polar residues" evidence="1">
    <location>
        <begin position="1232"/>
        <end position="1241"/>
    </location>
</feature>
<protein>
    <submittedName>
        <fullName evidence="2">Uncharacterized protein</fullName>
    </submittedName>
</protein>
<feature type="compositionally biased region" description="Polar residues" evidence="1">
    <location>
        <begin position="448"/>
        <end position="462"/>
    </location>
</feature>
<feature type="region of interest" description="Disordered" evidence="1">
    <location>
        <begin position="446"/>
        <end position="473"/>
    </location>
</feature>
<feature type="region of interest" description="Disordered" evidence="1">
    <location>
        <begin position="506"/>
        <end position="537"/>
    </location>
</feature>
<feature type="region of interest" description="Disordered" evidence="1">
    <location>
        <begin position="100"/>
        <end position="122"/>
    </location>
</feature>
<dbReference type="GeneID" id="92511696"/>
<keyword evidence="3" id="KW-1185">Reference proteome</keyword>
<evidence type="ECO:0000256" key="1">
    <source>
        <dbReference type="SAM" id="MobiDB-lite"/>
    </source>
</evidence>
<sequence>MSSLSSARPSRASLARALDEARLGRQPRRASSIQLRRYLVQWFPRGLWSFIYRAQSPGSRGVAAGVNVYRRFCRDPPRVSHEWSAALQLVELARLVDEMPSTSPEKVHHGAGQPPRTPAPESDSVVQATEHLLRYGVFPPCGWALTLQLLYTWRTKQPPARPQLFPTALSPPAAAQLLHHLSRAPPSPQAWHNALCLYHLCSTEAHTPPIKGQTAPTQQAEPLAPPRSRTDTGAHSAFLKAMRHMTLTTLLRAGEWERGLHFYHHTLYQRDLPGPITTAYLVQQLGRARQWAAVLRVYELCVKLLHAQRHQHHQRQPLSPHRDEWLSRQWGTTLSIAMAAAQNAPGAPTATLAAMVRQLEPDLDATPTLSAGSIGTAPSCPPPLVRLNGHFLSAVQALPSEKDRSAVLRLAWRGSLLDIFKIIRGLLSKHKWEEALALFEGAMHTAPARTSSPDPRSGSSLAPHTAAEPTITKSFSLSRKEIGETRLSFLHEATIDSVTAVVAALNRHRPTKRKQRTDPSREGEGNLLPATAADGPSRRLTLNDREVECVLSKTLALREEKPDTLTPAALAARKHFWRYCLELLACNYGALPCGEPSEKTSPSPREANERHSFSLHSPRRTPTPAALSFLLRHPRLPWHVALQLLQHYGVRETRPGESAAASTRATRCRPASLPSATRWARTCSPPTPRSLALAAAVELLRRQGQLQVAEKLALQSLDMEMAEQSLSARANVSLSAALLEVVQYPTLRNVLLERVEKRLSVEGSTLFHLLQESTCAKKAPAATHGDDGAHERPCGTAISSPPWWAGSADFFHHPSGRALTVVWLLMQHHMRPQMTTTDAARQDDDSLLASLFLCIPPPPMASVAAASLEAPPCSWLMAYPAAVHCEVVHVIKCLTSLSASAMSSASSSAEEKVCYAKRWVWTRRYLSSLAAHFSTSLTGTQTQIKEASYAERQRGGVQDEAVAREAYYNATFEAVVSLLDTSMPQVLTSHDSASHGRQSDACTDAVADAQDGDVPHSSAQRVQQLQQLLERAIARYGCLPPTHMVLPNQLNRLLPPRLSRLPAAGGSTTDEEARQDCLHTEGARKERCAVALHLVRLLLGALQDAGKQRPVEPAMVHNLLKLCCRISEYDQASLAVAEGAANSDIDHSAEVSRAGATLVRLQCELCGLHTVRSSTLSLLYHLCAAAQSRASACGHTVPRQVALETTCYLLEAQTAASAQKGTRHEQHEGTPVLTSSSSRSQDGQRHLDPLDAYGAVQARHCELFFALIGWEDALEVWYRAFPHEVLTHLSSNPQAVEACLSFGESTQL</sequence>